<dbReference type="Proteomes" id="UP000095286">
    <property type="component" value="Unplaced"/>
</dbReference>
<dbReference type="WBParaSite" id="RSKR_0000209400.1">
    <property type="protein sequence ID" value="RSKR_0000209400.1"/>
    <property type="gene ID" value="RSKR_0000209400"/>
</dbReference>
<accession>A0AC35TLQ3</accession>
<evidence type="ECO:0000313" key="2">
    <source>
        <dbReference type="WBParaSite" id="RSKR_0000209400.1"/>
    </source>
</evidence>
<proteinExistence type="predicted"/>
<sequence>MFNLKRDNGPGYCNTQVPTNAVFRSFPKRQASVEPGNQIDSTEHSGPIIEEVLSDDELPHKLMLGYDENNLSCRNRSSISSGPLLHSTAKRTHVAESDNNYSLLDIGNISMIKSQTPVSSSNDRGAIVYYDGSNINCSSNKGSQPTIGQKISSQQSDKTFETGVPSHFTFRNIPNSRLHSIEEETPRQRHSKESRVKKLPFEEELECLSLNESANDSVNDSDNFEDESTQRTPKVSFKKPAVPKSTVRRNEARTKIRDLITFKSKAVEKLRTNYLKRRARSNVEERIEIPKATFTRIVKELVQECTTIHQPRLSPEAISAMKYATEDYMVTFFHKVSICTKLRKAVTLMPRDIHAALELMNS</sequence>
<organism evidence="1 2">
    <name type="scientific">Rhabditophanes sp. KR3021</name>
    <dbReference type="NCBI Taxonomy" id="114890"/>
    <lineage>
        <taxon>Eukaryota</taxon>
        <taxon>Metazoa</taxon>
        <taxon>Ecdysozoa</taxon>
        <taxon>Nematoda</taxon>
        <taxon>Chromadorea</taxon>
        <taxon>Rhabditida</taxon>
        <taxon>Tylenchina</taxon>
        <taxon>Panagrolaimomorpha</taxon>
        <taxon>Strongyloidoidea</taxon>
        <taxon>Alloionematidae</taxon>
        <taxon>Rhabditophanes</taxon>
    </lineage>
</organism>
<protein>
    <submittedName>
        <fullName evidence="2">Histone domain-containing protein</fullName>
    </submittedName>
</protein>
<name>A0AC35TLQ3_9BILA</name>
<reference evidence="2" key="1">
    <citation type="submission" date="2016-11" db="UniProtKB">
        <authorList>
            <consortium name="WormBaseParasite"/>
        </authorList>
    </citation>
    <scope>IDENTIFICATION</scope>
    <source>
        <strain evidence="2">KR3021</strain>
    </source>
</reference>
<evidence type="ECO:0000313" key="1">
    <source>
        <dbReference type="Proteomes" id="UP000095286"/>
    </source>
</evidence>